<dbReference type="InterPro" id="IPR007419">
    <property type="entry name" value="BFD-like_2Fe2S-bd_dom"/>
</dbReference>
<evidence type="ECO:0000313" key="3">
    <source>
        <dbReference type="EMBL" id="MBU5483914.1"/>
    </source>
</evidence>
<dbReference type="PANTHER" id="PTHR42720:SF1">
    <property type="entry name" value="GLYCEROL 3-PHOSPHATE OXIDASE"/>
    <property type="match status" value="1"/>
</dbReference>
<dbReference type="Pfam" id="PF01266">
    <property type="entry name" value="DAO"/>
    <property type="match status" value="1"/>
</dbReference>
<dbReference type="EMBL" id="JAHLQF010000002">
    <property type="protein sequence ID" value="MBU5483914.1"/>
    <property type="molecule type" value="Genomic_DNA"/>
</dbReference>
<sequence length="481" mass="53173">MKEYDVIIIGGGIAGTSIARELSKYNVSVALLEAYSDLGIGTTKGNGGVVHAGYDPKPNTLKGKLNVNGSLMYEKLSKELSFKYKNTGSLVVGFEDKDLDYLKKLYENGVKNSVPNIEILKTDKIKEIEPSISNNAKFALYAPTAGIVEPFEVALAFGENALENGVDIFLNEKVLSIEKEKNYFYLETEKFKYKSSYVINAAGVFADEISQMVNLKNYSIKPRLGEILILDKNHNTGLNTVLFPIPSAHTKGIVVIPSITGNIIVGSTARMVDDKEDLSNTTEGINELLNGARKMVPQINRKMIIREFSGLRAVALENNDDFYIEASSEVKGFIHVAGIQSPGVASAPAIAEYVRDILSNEGLDLKFKSNFNPYRNGIIHFSDLSMEEREKLIKDNPSYGNVICRCETITEGEILQSINRPLGAKTLDGVKRRTRAGMGRCQSGFCQHRVLNILSKELHLLENEIYLENKSSNVILNRLKG</sequence>
<evidence type="ECO:0000259" key="2">
    <source>
        <dbReference type="Pfam" id="PF04324"/>
    </source>
</evidence>
<dbReference type="CDD" id="cd19946">
    <property type="entry name" value="GlpA-like_Fer2_BFD-like"/>
    <property type="match status" value="1"/>
</dbReference>
<reference evidence="3 4" key="1">
    <citation type="submission" date="2021-06" db="EMBL/GenBank/DDBJ databases">
        <authorList>
            <person name="Sun Q."/>
            <person name="Li D."/>
        </authorList>
    </citation>
    <scope>NUCLEOTIDE SEQUENCE [LARGE SCALE GENOMIC DNA]</scope>
    <source>
        <strain evidence="3 4">MSJ-11</strain>
    </source>
</reference>
<protein>
    <submittedName>
        <fullName evidence="3">FAD-dependent oxidoreductase</fullName>
    </submittedName>
</protein>
<dbReference type="InterPro" id="IPR052745">
    <property type="entry name" value="G3P_Oxidase/Oxidoreductase"/>
</dbReference>
<feature type="domain" description="FAD dependent oxidoreductase" evidence="1">
    <location>
        <begin position="5"/>
        <end position="356"/>
    </location>
</feature>
<dbReference type="PANTHER" id="PTHR42720">
    <property type="entry name" value="GLYCEROL-3-PHOSPHATE DEHYDROGENASE"/>
    <property type="match status" value="1"/>
</dbReference>
<comment type="caution">
    <text evidence="3">The sequence shown here is derived from an EMBL/GenBank/DDBJ whole genome shotgun (WGS) entry which is preliminary data.</text>
</comment>
<name>A0ABS6EFD5_9CLOT</name>
<dbReference type="Pfam" id="PF04324">
    <property type="entry name" value="Fer2_BFD"/>
    <property type="match status" value="1"/>
</dbReference>
<evidence type="ECO:0000259" key="1">
    <source>
        <dbReference type="Pfam" id="PF01266"/>
    </source>
</evidence>
<organism evidence="3 4">
    <name type="scientific">Clostridium mobile</name>
    <dbReference type="NCBI Taxonomy" id="2841512"/>
    <lineage>
        <taxon>Bacteria</taxon>
        <taxon>Bacillati</taxon>
        <taxon>Bacillota</taxon>
        <taxon>Clostridia</taxon>
        <taxon>Eubacteriales</taxon>
        <taxon>Clostridiaceae</taxon>
        <taxon>Clostridium</taxon>
    </lineage>
</organism>
<dbReference type="InterPro" id="IPR006076">
    <property type="entry name" value="FAD-dep_OxRdtase"/>
</dbReference>
<feature type="domain" description="BFD-like [2Fe-2S]-binding" evidence="2">
    <location>
        <begin position="402"/>
        <end position="455"/>
    </location>
</feature>
<evidence type="ECO:0000313" key="4">
    <source>
        <dbReference type="Proteomes" id="UP000726170"/>
    </source>
</evidence>
<accession>A0ABS6EFD5</accession>
<gene>
    <name evidence="3" type="ORF">KQI86_06200</name>
</gene>
<proteinExistence type="predicted"/>
<dbReference type="RefSeq" id="WP_216438414.1">
    <property type="nucleotide sequence ID" value="NZ_JAHLQF010000002.1"/>
</dbReference>
<keyword evidence="4" id="KW-1185">Reference proteome</keyword>
<dbReference type="Proteomes" id="UP000726170">
    <property type="component" value="Unassembled WGS sequence"/>
</dbReference>